<comment type="similarity">
    <text evidence="2 8">Belongs to the cytochrome P450 family.</text>
</comment>
<dbReference type="VEuPathDB" id="FungiDB:BO80DRAFT_359635"/>
<evidence type="ECO:0000313" key="9">
    <source>
        <dbReference type="EMBL" id="RAK99320.1"/>
    </source>
</evidence>
<feature type="binding site" description="axial binding residue" evidence="7">
    <location>
        <position position="234"/>
    </location>
    <ligand>
        <name>heme</name>
        <dbReference type="ChEBI" id="CHEBI:30413"/>
    </ligand>
    <ligandPart>
        <name>Fe</name>
        <dbReference type="ChEBI" id="CHEBI:18248"/>
    </ligandPart>
</feature>
<evidence type="ECO:0000256" key="3">
    <source>
        <dbReference type="ARBA" id="ARBA00022723"/>
    </source>
</evidence>
<evidence type="ECO:0000256" key="1">
    <source>
        <dbReference type="ARBA" id="ARBA00001971"/>
    </source>
</evidence>
<evidence type="ECO:0000313" key="10">
    <source>
        <dbReference type="Proteomes" id="UP000249402"/>
    </source>
</evidence>
<comment type="cofactor">
    <cofactor evidence="1 7">
        <name>heme</name>
        <dbReference type="ChEBI" id="CHEBI:30413"/>
    </cofactor>
</comment>
<dbReference type="PANTHER" id="PTHR24305:SF229">
    <property type="entry name" value="P450, PUTATIVE (EUROFUNG)-RELATED"/>
    <property type="match status" value="1"/>
</dbReference>
<sequence>FTTSVMQTYIRPIFTFAGFLFPRMREAISALGTLTQAADAAVENRVLAEKRGNEQKPDILSEAFKVYHEQGENPHYNLVDVKMEAFGAFFGGSDTTAIALSATLHNIIKNSHIYTTLVEEINNATVNDELNIPRLTYHEAVKLPYLNDCIKEGMRLHPSVGLPLPRQVPREGRQVGGYWILGGVRIGMNPAVTQVDPSIFGKDASTFNPDRWLGPGADELNQYILQFGAGSRTCMGKHIALCELYKVIPELLRSFHRKLSGEELQNTSYWLYSLDKVNLKVKRRRSSIPAAVEC</sequence>
<dbReference type="Gene3D" id="1.10.630.10">
    <property type="entry name" value="Cytochrome P450"/>
    <property type="match status" value="1"/>
</dbReference>
<accession>A0A395GUU0</accession>
<dbReference type="RefSeq" id="XP_025573648.1">
    <property type="nucleotide sequence ID" value="XM_025715935.1"/>
</dbReference>
<dbReference type="Proteomes" id="UP000249402">
    <property type="component" value="Unassembled WGS sequence"/>
</dbReference>
<dbReference type="OrthoDB" id="3934656at2759"/>
<dbReference type="AlphaFoldDB" id="A0A395GUU0"/>
<keyword evidence="3 7" id="KW-0479">Metal-binding</keyword>
<protein>
    <submittedName>
        <fullName evidence="9">Cytochrome P450</fullName>
    </submittedName>
</protein>
<dbReference type="InterPro" id="IPR017972">
    <property type="entry name" value="Cyt_P450_CS"/>
</dbReference>
<dbReference type="EMBL" id="KZ824447">
    <property type="protein sequence ID" value="RAK99320.1"/>
    <property type="molecule type" value="Genomic_DNA"/>
</dbReference>
<dbReference type="GO" id="GO:0005506">
    <property type="term" value="F:iron ion binding"/>
    <property type="evidence" value="ECO:0007669"/>
    <property type="project" value="InterPro"/>
</dbReference>
<dbReference type="GO" id="GO:0004497">
    <property type="term" value="F:monooxygenase activity"/>
    <property type="evidence" value="ECO:0007669"/>
    <property type="project" value="UniProtKB-KW"/>
</dbReference>
<dbReference type="PROSITE" id="PS00086">
    <property type="entry name" value="CYTOCHROME_P450"/>
    <property type="match status" value="1"/>
</dbReference>
<dbReference type="GO" id="GO:0020037">
    <property type="term" value="F:heme binding"/>
    <property type="evidence" value="ECO:0007669"/>
    <property type="project" value="InterPro"/>
</dbReference>
<dbReference type="GeneID" id="37220800"/>
<evidence type="ECO:0000256" key="8">
    <source>
        <dbReference type="RuleBase" id="RU000461"/>
    </source>
</evidence>
<name>A0A395GUU0_9EURO</name>
<dbReference type="PANTHER" id="PTHR24305">
    <property type="entry name" value="CYTOCHROME P450"/>
    <property type="match status" value="1"/>
</dbReference>
<keyword evidence="4 8" id="KW-0560">Oxidoreductase</keyword>
<dbReference type="InterPro" id="IPR002403">
    <property type="entry name" value="Cyt_P450_E_grp-IV"/>
</dbReference>
<organism evidence="9 10">
    <name type="scientific">Aspergillus ibericus CBS 121593</name>
    <dbReference type="NCBI Taxonomy" id="1448316"/>
    <lineage>
        <taxon>Eukaryota</taxon>
        <taxon>Fungi</taxon>
        <taxon>Dikarya</taxon>
        <taxon>Ascomycota</taxon>
        <taxon>Pezizomycotina</taxon>
        <taxon>Eurotiomycetes</taxon>
        <taxon>Eurotiomycetidae</taxon>
        <taxon>Eurotiales</taxon>
        <taxon>Aspergillaceae</taxon>
        <taxon>Aspergillus</taxon>
        <taxon>Aspergillus subgen. Circumdati</taxon>
    </lineage>
</organism>
<evidence type="ECO:0000256" key="2">
    <source>
        <dbReference type="ARBA" id="ARBA00010617"/>
    </source>
</evidence>
<keyword evidence="6 8" id="KW-0503">Monooxygenase</keyword>
<evidence type="ECO:0000256" key="7">
    <source>
        <dbReference type="PIRSR" id="PIRSR602403-1"/>
    </source>
</evidence>
<dbReference type="Pfam" id="PF00067">
    <property type="entry name" value="p450"/>
    <property type="match status" value="1"/>
</dbReference>
<dbReference type="SUPFAM" id="SSF48264">
    <property type="entry name" value="Cytochrome P450"/>
    <property type="match status" value="1"/>
</dbReference>
<feature type="non-terminal residue" evidence="9">
    <location>
        <position position="1"/>
    </location>
</feature>
<keyword evidence="10" id="KW-1185">Reference proteome</keyword>
<dbReference type="InterPro" id="IPR050121">
    <property type="entry name" value="Cytochrome_P450_monoxygenase"/>
</dbReference>
<proteinExistence type="inferred from homology"/>
<dbReference type="STRING" id="1448316.A0A395GUU0"/>
<keyword evidence="5 7" id="KW-0408">Iron</keyword>
<dbReference type="InterPro" id="IPR001128">
    <property type="entry name" value="Cyt_P450"/>
</dbReference>
<dbReference type="InterPro" id="IPR036396">
    <property type="entry name" value="Cyt_P450_sf"/>
</dbReference>
<evidence type="ECO:0000256" key="6">
    <source>
        <dbReference type="ARBA" id="ARBA00023033"/>
    </source>
</evidence>
<evidence type="ECO:0000256" key="5">
    <source>
        <dbReference type="ARBA" id="ARBA00023004"/>
    </source>
</evidence>
<dbReference type="PRINTS" id="PR00385">
    <property type="entry name" value="P450"/>
</dbReference>
<reference evidence="9 10" key="1">
    <citation type="submission" date="2018-02" db="EMBL/GenBank/DDBJ databases">
        <title>The genomes of Aspergillus section Nigri reveals drivers in fungal speciation.</title>
        <authorList>
            <consortium name="DOE Joint Genome Institute"/>
            <person name="Vesth T.C."/>
            <person name="Nybo J."/>
            <person name="Theobald S."/>
            <person name="Brandl J."/>
            <person name="Frisvad J.C."/>
            <person name="Nielsen K.F."/>
            <person name="Lyhne E.K."/>
            <person name="Kogle M.E."/>
            <person name="Kuo A."/>
            <person name="Riley R."/>
            <person name="Clum A."/>
            <person name="Nolan M."/>
            <person name="Lipzen A."/>
            <person name="Salamov A."/>
            <person name="Henrissat B."/>
            <person name="Wiebenga A."/>
            <person name="De vries R.P."/>
            <person name="Grigoriev I.V."/>
            <person name="Mortensen U.H."/>
            <person name="Andersen M.R."/>
            <person name="Baker S.E."/>
        </authorList>
    </citation>
    <scope>NUCLEOTIDE SEQUENCE [LARGE SCALE GENOMIC DNA]</scope>
    <source>
        <strain evidence="9 10">CBS 121593</strain>
    </source>
</reference>
<dbReference type="GO" id="GO:0016705">
    <property type="term" value="F:oxidoreductase activity, acting on paired donors, with incorporation or reduction of molecular oxygen"/>
    <property type="evidence" value="ECO:0007669"/>
    <property type="project" value="InterPro"/>
</dbReference>
<gene>
    <name evidence="9" type="ORF">BO80DRAFT_359635</name>
</gene>
<evidence type="ECO:0000256" key="4">
    <source>
        <dbReference type="ARBA" id="ARBA00023002"/>
    </source>
</evidence>
<dbReference type="PRINTS" id="PR00465">
    <property type="entry name" value="EP450IV"/>
</dbReference>
<keyword evidence="7 8" id="KW-0349">Heme</keyword>